<evidence type="ECO:0000256" key="3">
    <source>
        <dbReference type="ARBA" id="ARBA00023163"/>
    </source>
</evidence>
<feature type="DNA-binding region" description="H-T-H motif" evidence="4">
    <location>
        <begin position="42"/>
        <end position="61"/>
    </location>
</feature>
<gene>
    <name evidence="7" type="ORF">ACFP4F_35985</name>
</gene>
<dbReference type="InterPro" id="IPR036271">
    <property type="entry name" value="Tet_transcr_reg_TetR-rel_C_sf"/>
</dbReference>
<dbReference type="PRINTS" id="PR00455">
    <property type="entry name" value="HTHTETR"/>
</dbReference>
<dbReference type="Pfam" id="PF00440">
    <property type="entry name" value="TetR_N"/>
    <property type="match status" value="1"/>
</dbReference>
<dbReference type="PANTHER" id="PTHR30055:SF234">
    <property type="entry name" value="HTH-TYPE TRANSCRIPTIONAL REGULATOR BETI"/>
    <property type="match status" value="1"/>
</dbReference>
<evidence type="ECO:0000259" key="6">
    <source>
        <dbReference type="PROSITE" id="PS50977"/>
    </source>
</evidence>
<reference evidence="8" key="1">
    <citation type="journal article" date="2019" name="Int. J. Syst. Evol. Microbiol.">
        <title>The Global Catalogue of Microorganisms (GCM) 10K type strain sequencing project: providing services to taxonomists for standard genome sequencing and annotation.</title>
        <authorList>
            <consortium name="The Broad Institute Genomics Platform"/>
            <consortium name="The Broad Institute Genome Sequencing Center for Infectious Disease"/>
            <person name="Wu L."/>
            <person name="Ma J."/>
        </authorList>
    </citation>
    <scope>NUCLEOTIDE SEQUENCE [LARGE SCALE GENOMIC DNA]</scope>
    <source>
        <strain evidence="8">CGMCC 1.15180</strain>
    </source>
</reference>
<dbReference type="Gene3D" id="1.10.357.10">
    <property type="entry name" value="Tetracycline Repressor, domain 2"/>
    <property type="match status" value="1"/>
</dbReference>
<evidence type="ECO:0000313" key="8">
    <source>
        <dbReference type="Proteomes" id="UP001596139"/>
    </source>
</evidence>
<evidence type="ECO:0000256" key="4">
    <source>
        <dbReference type="PROSITE-ProRule" id="PRU00335"/>
    </source>
</evidence>
<dbReference type="Proteomes" id="UP001596139">
    <property type="component" value="Unassembled WGS sequence"/>
</dbReference>
<dbReference type="RefSeq" id="WP_031067176.1">
    <property type="nucleotide sequence ID" value="NZ_JBHSPX010000015.1"/>
</dbReference>
<dbReference type="EMBL" id="JBHSPX010000015">
    <property type="protein sequence ID" value="MFC6067922.1"/>
    <property type="molecule type" value="Genomic_DNA"/>
</dbReference>
<dbReference type="Gene3D" id="1.10.10.60">
    <property type="entry name" value="Homeodomain-like"/>
    <property type="match status" value="1"/>
</dbReference>
<dbReference type="SUPFAM" id="SSF48498">
    <property type="entry name" value="Tetracyclin repressor-like, C-terminal domain"/>
    <property type="match status" value="1"/>
</dbReference>
<evidence type="ECO:0000313" key="7">
    <source>
        <dbReference type="EMBL" id="MFC6067922.1"/>
    </source>
</evidence>
<dbReference type="Pfam" id="PF14246">
    <property type="entry name" value="TetR_C_7"/>
    <property type="match status" value="1"/>
</dbReference>
<feature type="region of interest" description="Disordered" evidence="5">
    <location>
        <begin position="1"/>
        <end position="22"/>
    </location>
</feature>
<dbReference type="InterPro" id="IPR050109">
    <property type="entry name" value="HTH-type_TetR-like_transc_reg"/>
</dbReference>
<feature type="domain" description="HTH tetR-type" evidence="6">
    <location>
        <begin position="19"/>
        <end position="79"/>
    </location>
</feature>
<comment type="caution">
    <text evidence="7">The sequence shown here is derived from an EMBL/GenBank/DDBJ whole genome shotgun (WGS) entry which is preliminary data.</text>
</comment>
<keyword evidence="2 4" id="KW-0238">DNA-binding</keyword>
<keyword evidence="8" id="KW-1185">Reference proteome</keyword>
<dbReference type="InterPro" id="IPR009057">
    <property type="entry name" value="Homeodomain-like_sf"/>
</dbReference>
<evidence type="ECO:0000256" key="2">
    <source>
        <dbReference type="ARBA" id="ARBA00023125"/>
    </source>
</evidence>
<keyword evidence="3" id="KW-0804">Transcription</keyword>
<dbReference type="SUPFAM" id="SSF46689">
    <property type="entry name" value="Homeodomain-like"/>
    <property type="match status" value="1"/>
</dbReference>
<organism evidence="7 8">
    <name type="scientific">Streptomyces ochraceiscleroticus</name>
    <dbReference type="NCBI Taxonomy" id="47761"/>
    <lineage>
        <taxon>Bacteria</taxon>
        <taxon>Bacillati</taxon>
        <taxon>Actinomycetota</taxon>
        <taxon>Actinomycetes</taxon>
        <taxon>Kitasatosporales</taxon>
        <taxon>Streptomycetaceae</taxon>
        <taxon>Streptomyces</taxon>
    </lineage>
</organism>
<evidence type="ECO:0000256" key="1">
    <source>
        <dbReference type="ARBA" id="ARBA00023015"/>
    </source>
</evidence>
<dbReference type="InterPro" id="IPR039536">
    <property type="entry name" value="TetR_C_Proteobacteria"/>
</dbReference>
<keyword evidence="1" id="KW-0805">Transcription regulation</keyword>
<dbReference type="PANTHER" id="PTHR30055">
    <property type="entry name" value="HTH-TYPE TRANSCRIPTIONAL REGULATOR RUTR"/>
    <property type="match status" value="1"/>
</dbReference>
<sequence>MTPSAAPRTTPESAPTGRPGKRAAIDCAARTVFGREGYSRASVDAIAAEAGVSKRTIYNHHQDKEHLFLAVVQQSSQAVAAHQEELIDHHLGSPEADLTAALTTLGRALAVPQTDFESHFSLVRVIFAEAPHLPPHVIESWRGTGPGRVRARLAERLGELAGAGALRGGTTPETLAVHFTQLVTSEVYERSLHGALPLAADETNALVESGVAAFLALHGPAS</sequence>
<name>A0ABW1MXS6_9ACTN</name>
<dbReference type="InterPro" id="IPR001647">
    <property type="entry name" value="HTH_TetR"/>
</dbReference>
<dbReference type="PROSITE" id="PS50977">
    <property type="entry name" value="HTH_TETR_2"/>
    <property type="match status" value="1"/>
</dbReference>
<protein>
    <submittedName>
        <fullName evidence="7">TetR/AcrR family transcriptional regulator</fullName>
    </submittedName>
</protein>
<proteinExistence type="predicted"/>
<evidence type="ECO:0000256" key="5">
    <source>
        <dbReference type="SAM" id="MobiDB-lite"/>
    </source>
</evidence>
<accession>A0ABW1MXS6</accession>